<dbReference type="Proteomes" id="UP000824998">
    <property type="component" value="Unassembled WGS sequence"/>
</dbReference>
<comment type="caution">
    <text evidence="1">The sequence shown here is derived from an EMBL/GenBank/DDBJ whole genome shotgun (WGS) entry which is preliminary data.</text>
</comment>
<evidence type="ECO:0000313" key="1">
    <source>
        <dbReference type="EMBL" id="KAG9229192.1"/>
    </source>
</evidence>
<proteinExistence type="predicted"/>
<evidence type="ECO:0000313" key="2">
    <source>
        <dbReference type="Proteomes" id="UP000824998"/>
    </source>
</evidence>
<organism evidence="1 2">
    <name type="scientific">Amylocarpus encephaloides</name>
    <dbReference type="NCBI Taxonomy" id="45428"/>
    <lineage>
        <taxon>Eukaryota</taxon>
        <taxon>Fungi</taxon>
        <taxon>Dikarya</taxon>
        <taxon>Ascomycota</taxon>
        <taxon>Pezizomycotina</taxon>
        <taxon>Leotiomycetes</taxon>
        <taxon>Helotiales</taxon>
        <taxon>Helotiales incertae sedis</taxon>
        <taxon>Amylocarpus</taxon>
    </lineage>
</organism>
<name>A0A9P7Y992_9HELO</name>
<dbReference type="OrthoDB" id="3548492at2759"/>
<sequence length="62" mass="7067">VDDLSIKPAARKKLYTDTDKRALLRHVRLHPKDTYAQVKIACGLGCLVSTIKKILKEHRINN</sequence>
<protein>
    <submittedName>
        <fullName evidence="1">Uncharacterized protein</fullName>
    </submittedName>
</protein>
<gene>
    <name evidence="1" type="ORF">BJ875DRAFT_387853</name>
</gene>
<dbReference type="AlphaFoldDB" id="A0A9P7Y992"/>
<feature type="non-terminal residue" evidence="1">
    <location>
        <position position="1"/>
    </location>
</feature>
<accession>A0A9P7Y992</accession>
<dbReference type="EMBL" id="MU251802">
    <property type="protein sequence ID" value="KAG9229192.1"/>
    <property type="molecule type" value="Genomic_DNA"/>
</dbReference>
<reference evidence="1" key="1">
    <citation type="journal article" date="2021" name="IMA Fungus">
        <title>Genomic characterization of three marine fungi, including Emericellopsis atlantica sp. nov. with signatures of a generalist lifestyle and marine biomass degradation.</title>
        <authorList>
            <person name="Hagestad O.C."/>
            <person name="Hou L."/>
            <person name="Andersen J.H."/>
            <person name="Hansen E.H."/>
            <person name="Altermark B."/>
            <person name="Li C."/>
            <person name="Kuhnert E."/>
            <person name="Cox R.J."/>
            <person name="Crous P.W."/>
            <person name="Spatafora J.W."/>
            <person name="Lail K."/>
            <person name="Amirebrahimi M."/>
            <person name="Lipzen A."/>
            <person name="Pangilinan J."/>
            <person name="Andreopoulos W."/>
            <person name="Hayes R.D."/>
            <person name="Ng V."/>
            <person name="Grigoriev I.V."/>
            <person name="Jackson S.A."/>
            <person name="Sutton T.D.S."/>
            <person name="Dobson A.D.W."/>
            <person name="Rama T."/>
        </authorList>
    </citation>
    <scope>NUCLEOTIDE SEQUENCE</scope>
    <source>
        <strain evidence="1">TRa018bII</strain>
    </source>
</reference>
<keyword evidence="2" id="KW-1185">Reference proteome</keyword>